<keyword evidence="1" id="KW-0004">4Fe-4S</keyword>
<evidence type="ECO:0000256" key="4">
    <source>
        <dbReference type="ARBA" id="ARBA00023014"/>
    </source>
</evidence>
<dbReference type="SUPFAM" id="SSF54862">
    <property type="entry name" value="4Fe-4S ferredoxins"/>
    <property type="match status" value="1"/>
</dbReference>
<sequence length="260" mass="29498">MVFYFTATGNSLYVAKEMEAHPISIAQAIHDKEKMYCADQIGIVCPVFGHEMPDLVKEFLKVSRFETDYLYILLTYGNRHGGAAELAKEYAESLGLRPAYINVILMADNFLPGFDMEEQKHMDKKVDEQISRIQADIAKRKIYISPVTEEDRNIHRIFLAYIAKTGSGTAHDFYEITDECVGCGICTKVCPKKCFHLEGQKSVWNSEGCISCMACIHSCPMMAIHLKMPEKNPHARYRNENISLCEIVKANNQWGNEPAQ</sequence>
<dbReference type="PROSITE" id="PS51379">
    <property type="entry name" value="4FE4S_FER_2"/>
    <property type="match status" value="2"/>
</dbReference>
<dbReference type="GO" id="GO:0046872">
    <property type="term" value="F:metal ion binding"/>
    <property type="evidence" value="ECO:0007669"/>
    <property type="project" value="UniProtKB-KW"/>
</dbReference>
<keyword evidence="3" id="KW-0408">Iron</keyword>
<evidence type="ECO:0000313" key="6">
    <source>
        <dbReference type="EMBL" id="HIR06142.1"/>
    </source>
</evidence>
<dbReference type="EMBL" id="DVGC01000053">
    <property type="protein sequence ID" value="HIR06142.1"/>
    <property type="molecule type" value="Genomic_DNA"/>
</dbReference>
<dbReference type="NCBIfam" id="NF038196">
    <property type="entry name" value="ferrodoxin_EFR1"/>
    <property type="match status" value="1"/>
</dbReference>
<dbReference type="GO" id="GO:0051539">
    <property type="term" value="F:4 iron, 4 sulfur cluster binding"/>
    <property type="evidence" value="ECO:0007669"/>
    <property type="project" value="UniProtKB-KW"/>
</dbReference>
<evidence type="ECO:0000256" key="3">
    <source>
        <dbReference type="ARBA" id="ARBA00023004"/>
    </source>
</evidence>
<gene>
    <name evidence="6" type="ORF">IAB28_09295</name>
</gene>
<reference evidence="6" key="2">
    <citation type="journal article" date="2021" name="PeerJ">
        <title>Extensive microbial diversity within the chicken gut microbiome revealed by metagenomics and culture.</title>
        <authorList>
            <person name="Gilroy R."/>
            <person name="Ravi A."/>
            <person name="Getino M."/>
            <person name="Pursley I."/>
            <person name="Horton D.L."/>
            <person name="Alikhan N.F."/>
            <person name="Baker D."/>
            <person name="Gharbi K."/>
            <person name="Hall N."/>
            <person name="Watson M."/>
            <person name="Adriaenssens E.M."/>
            <person name="Foster-Nyarko E."/>
            <person name="Jarju S."/>
            <person name="Secka A."/>
            <person name="Antonio M."/>
            <person name="Oren A."/>
            <person name="Chaudhuri R.R."/>
            <person name="La Ragione R."/>
            <person name="Hildebrand F."/>
            <person name="Pallen M.J."/>
        </authorList>
    </citation>
    <scope>NUCLEOTIDE SEQUENCE</scope>
    <source>
        <strain evidence="6">CHK180-2868</strain>
    </source>
</reference>
<dbReference type="InterPro" id="IPR029039">
    <property type="entry name" value="Flavoprotein-like_sf"/>
</dbReference>
<dbReference type="AlphaFoldDB" id="A0A9D1A5T4"/>
<dbReference type="PROSITE" id="PS00198">
    <property type="entry name" value="4FE4S_FER_1"/>
    <property type="match status" value="2"/>
</dbReference>
<dbReference type="PANTHER" id="PTHR42859:SF2">
    <property type="entry name" value="FERREDOXIN"/>
    <property type="match status" value="1"/>
</dbReference>
<reference evidence="6" key="1">
    <citation type="submission" date="2020-10" db="EMBL/GenBank/DDBJ databases">
        <authorList>
            <person name="Gilroy R."/>
        </authorList>
    </citation>
    <scope>NUCLEOTIDE SEQUENCE</scope>
    <source>
        <strain evidence="6">CHK180-2868</strain>
    </source>
</reference>
<name>A0A9D1A5T4_9FIRM</name>
<evidence type="ECO:0000256" key="1">
    <source>
        <dbReference type="ARBA" id="ARBA00022485"/>
    </source>
</evidence>
<evidence type="ECO:0000313" key="7">
    <source>
        <dbReference type="Proteomes" id="UP000824250"/>
    </source>
</evidence>
<keyword evidence="4" id="KW-0411">Iron-sulfur</keyword>
<accession>A0A9D1A5T4</accession>
<organism evidence="6 7">
    <name type="scientific">Candidatus Copromonas faecavium</name>
    <name type="common">nom. illeg.</name>
    <dbReference type="NCBI Taxonomy" id="2840740"/>
    <lineage>
        <taxon>Bacteria</taxon>
        <taxon>Bacillati</taxon>
        <taxon>Bacillota</taxon>
        <taxon>Clostridia</taxon>
        <taxon>Lachnospirales</taxon>
        <taxon>Lachnospiraceae</taxon>
        <taxon>Candidatus Copromonas (nom. illeg.)</taxon>
    </lineage>
</organism>
<protein>
    <submittedName>
        <fullName evidence="6">EFR1 family ferrodoxin</fullName>
    </submittedName>
</protein>
<dbReference type="Gene3D" id="3.30.70.20">
    <property type="match status" value="1"/>
</dbReference>
<dbReference type="Pfam" id="PF13237">
    <property type="entry name" value="Fer4_10"/>
    <property type="match status" value="1"/>
</dbReference>
<dbReference type="PANTHER" id="PTHR42859">
    <property type="entry name" value="OXIDOREDUCTASE"/>
    <property type="match status" value="1"/>
</dbReference>
<comment type="caution">
    <text evidence="6">The sequence shown here is derived from an EMBL/GenBank/DDBJ whole genome shotgun (WGS) entry which is preliminary data.</text>
</comment>
<dbReference type="InterPro" id="IPR047964">
    <property type="entry name" value="EFR1-like"/>
</dbReference>
<proteinExistence type="predicted"/>
<feature type="domain" description="4Fe-4S ferredoxin-type" evidence="5">
    <location>
        <begin position="201"/>
        <end position="229"/>
    </location>
</feature>
<dbReference type="InterPro" id="IPR017900">
    <property type="entry name" value="4Fe4S_Fe_S_CS"/>
</dbReference>
<keyword evidence="2" id="KW-0479">Metal-binding</keyword>
<evidence type="ECO:0000256" key="2">
    <source>
        <dbReference type="ARBA" id="ARBA00022723"/>
    </source>
</evidence>
<evidence type="ECO:0000259" key="5">
    <source>
        <dbReference type="PROSITE" id="PS51379"/>
    </source>
</evidence>
<feature type="domain" description="4Fe-4S ferredoxin-type" evidence="5">
    <location>
        <begin position="171"/>
        <end position="200"/>
    </location>
</feature>
<dbReference type="SUPFAM" id="SSF52218">
    <property type="entry name" value="Flavoproteins"/>
    <property type="match status" value="1"/>
</dbReference>
<dbReference type="InterPro" id="IPR017896">
    <property type="entry name" value="4Fe4S_Fe-S-bd"/>
</dbReference>
<dbReference type="Proteomes" id="UP000824250">
    <property type="component" value="Unassembled WGS sequence"/>
</dbReference>
<dbReference type="InterPro" id="IPR050294">
    <property type="entry name" value="RnfB_subfamily"/>
</dbReference>